<gene>
    <name evidence="1" type="ORF">CCR94_10830</name>
</gene>
<keyword evidence="2" id="KW-1185">Reference proteome</keyword>
<dbReference type="EMBL" id="NHSJ01000069">
    <property type="protein sequence ID" value="PPQ30967.1"/>
    <property type="molecule type" value="Genomic_DNA"/>
</dbReference>
<reference evidence="1 2" key="1">
    <citation type="journal article" date="2018" name="Arch. Microbiol.">
        <title>New insights into the metabolic potential of the phototrophic purple bacterium Rhodopila globiformis DSM 161(T) from its draft genome sequence and evidence for a vanadium-dependent nitrogenase.</title>
        <authorList>
            <person name="Imhoff J.F."/>
            <person name="Rahn T."/>
            <person name="Kunzel S."/>
            <person name="Neulinger S.C."/>
        </authorList>
    </citation>
    <scope>NUCLEOTIDE SEQUENCE [LARGE SCALE GENOMIC DNA]</scope>
    <source>
        <strain evidence="1 2">DSM 16996</strain>
    </source>
</reference>
<dbReference type="RefSeq" id="WP_104507871.1">
    <property type="nucleotide sequence ID" value="NZ_JACIGC010000019.1"/>
</dbReference>
<protein>
    <submittedName>
        <fullName evidence="1">Uncharacterized protein</fullName>
    </submittedName>
</protein>
<proteinExistence type="predicted"/>
<comment type="caution">
    <text evidence="1">The sequence shown here is derived from an EMBL/GenBank/DDBJ whole genome shotgun (WGS) entry which is preliminary data.</text>
</comment>
<sequence length="148" mass="16716">MDGDYQFRIADNFTPATIPMGRLADSMAALADLLGEAEQVHFTAIEAGSVRLKAHVDPPARLKVRDRIRRIFGPALRFHDEGTWVRHGDGAWELRHFKIKNFEELEDRPLSQVVASPRKVKGSAWPEVPDPVRSLLEDRYGNEDANLS</sequence>
<dbReference type="Proteomes" id="UP000239089">
    <property type="component" value="Unassembled WGS sequence"/>
</dbReference>
<accession>A0A2S6N8Q0</accession>
<name>A0A2S6N8Q0_9HYPH</name>
<dbReference type="OrthoDB" id="5947241at2"/>
<evidence type="ECO:0000313" key="1">
    <source>
        <dbReference type="EMBL" id="PPQ30967.1"/>
    </source>
</evidence>
<dbReference type="AlphaFoldDB" id="A0A2S6N8Q0"/>
<organism evidence="1 2">
    <name type="scientific">Rhodoblastus sphagnicola</name>
    <dbReference type="NCBI Taxonomy" id="333368"/>
    <lineage>
        <taxon>Bacteria</taxon>
        <taxon>Pseudomonadati</taxon>
        <taxon>Pseudomonadota</taxon>
        <taxon>Alphaproteobacteria</taxon>
        <taxon>Hyphomicrobiales</taxon>
        <taxon>Rhodoblastaceae</taxon>
        <taxon>Rhodoblastus</taxon>
    </lineage>
</organism>
<evidence type="ECO:0000313" key="2">
    <source>
        <dbReference type="Proteomes" id="UP000239089"/>
    </source>
</evidence>